<name>A0A6J5KXS1_9CAUD</name>
<dbReference type="Gene3D" id="2.60.40.2700">
    <property type="match status" value="1"/>
</dbReference>
<protein>
    <submittedName>
        <fullName evidence="1">Uncharacterized protein</fullName>
    </submittedName>
</protein>
<dbReference type="EMBL" id="LR796208">
    <property type="protein sequence ID" value="CAB4127348.1"/>
    <property type="molecule type" value="Genomic_DNA"/>
</dbReference>
<proteinExistence type="predicted"/>
<evidence type="ECO:0000313" key="1">
    <source>
        <dbReference type="EMBL" id="CAB4127348.1"/>
    </source>
</evidence>
<organism evidence="1">
    <name type="scientific">uncultured Caudovirales phage</name>
    <dbReference type="NCBI Taxonomy" id="2100421"/>
    <lineage>
        <taxon>Viruses</taxon>
        <taxon>Duplodnaviria</taxon>
        <taxon>Heunggongvirae</taxon>
        <taxon>Uroviricota</taxon>
        <taxon>Caudoviricetes</taxon>
        <taxon>Peduoviridae</taxon>
        <taxon>Maltschvirus</taxon>
        <taxon>Maltschvirus maltsch</taxon>
    </lineage>
</organism>
<gene>
    <name evidence="1" type="ORF">UFOVP84_142</name>
</gene>
<sequence length="378" mass="38763">MSLWSNKDLKAITGTSIAVTQGSANIVGTSTTFTTDLKEGSGLNISGVLYKILKITDDTHLSLVTPYVASTNATLSIPGATVNAGSFVVGTSYRILSLGTTTDWNVAAGTTGITYSVGDVFEAAVVGSGDGTTKLMSVFAQTIPTYLTQAPAVAAGSFTTGNQYTITLIGTTDFTLIGASANTVGLKFFATGAGTGSGTAVDAHPELDLSKIVFVSLEEAQLDSNKKKGIVGPGWHRINSYIDSDGNTRYRTECLVSMSTSQVISQDAIDDLIIADTNPVITIGTQPAAQNTSSGAATFSISATVSVVSPTATITYQWQKSVAGSTKFANVSGATSSSLVLSGQTSANTGDRYRVVMNTTPNAIAAVTSSAATLTFVS</sequence>
<accession>A0A6J5KXS1</accession>
<reference evidence="1" key="1">
    <citation type="submission" date="2020-04" db="EMBL/GenBank/DDBJ databases">
        <authorList>
            <person name="Chiriac C."/>
            <person name="Salcher M."/>
            <person name="Ghai R."/>
            <person name="Kavagutti S V."/>
        </authorList>
    </citation>
    <scope>NUCLEOTIDE SEQUENCE</scope>
</reference>